<sequence length="114" mass="12895">MLTNLAEAKTGVFWDVEDNDFELTNFIIITRNGMELALAHESSKKAGHNIFFANPLHGPRICECRYEMKSYDLTTEIWVWETLATGGDPLVKTKRDAAEVSNKEDDVKDSVSQD</sequence>
<organism evidence="2 3">
    <name type="scientific">Brassica carinata</name>
    <name type="common">Ethiopian mustard</name>
    <name type="synonym">Abyssinian cabbage</name>
    <dbReference type="NCBI Taxonomy" id="52824"/>
    <lineage>
        <taxon>Eukaryota</taxon>
        <taxon>Viridiplantae</taxon>
        <taxon>Streptophyta</taxon>
        <taxon>Embryophyta</taxon>
        <taxon>Tracheophyta</taxon>
        <taxon>Spermatophyta</taxon>
        <taxon>Magnoliopsida</taxon>
        <taxon>eudicotyledons</taxon>
        <taxon>Gunneridae</taxon>
        <taxon>Pentapetalae</taxon>
        <taxon>rosids</taxon>
        <taxon>malvids</taxon>
        <taxon>Brassicales</taxon>
        <taxon>Brassicaceae</taxon>
        <taxon>Brassiceae</taxon>
        <taxon>Brassica</taxon>
    </lineage>
</organism>
<dbReference type="AlphaFoldDB" id="A0A8X7TYM5"/>
<gene>
    <name evidence="2" type="ORF">Bca52824_077893</name>
</gene>
<dbReference type="Proteomes" id="UP000886595">
    <property type="component" value="Unassembled WGS sequence"/>
</dbReference>
<comment type="caution">
    <text evidence="2">The sequence shown here is derived from an EMBL/GenBank/DDBJ whole genome shotgun (WGS) entry which is preliminary data.</text>
</comment>
<evidence type="ECO:0000313" key="3">
    <source>
        <dbReference type="Proteomes" id="UP000886595"/>
    </source>
</evidence>
<evidence type="ECO:0000313" key="2">
    <source>
        <dbReference type="EMBL" id="KAG2258599.1"/>
    </source>
</evidence>
<dbReference type="EMBL" id="JAAMPC010000015">
    <property type="protein sequence ID" value="KAG2258599.1"/>
    <property type="molecule type" value="Genomic_DNA"/>
</dbReference>
<protein>
    <submittedName>
        <fullName evidence="2">Uncharacterized protein</fullName>
    </submittedName>
</protein>
<keyword evidence="3" id="KW-1185">Reference proteome</keyword>
<dbReference type="OrthoDB" id="1022859at2759"/>
<proteinExistence type="predicted"/>
<reference evidence="2 3" key="1">
    <citation type="submission" date="2020-02" db="EMBL/GenBank/DDBJ databases">
        <authorList>
            <person name="Ma Q."/>
            <person name="Huang Y."/>
            <person name="Song X."/>
            <person name="Pei D."/>
        </authorList>
    </citation>
    <scope>NUCLEOTIDE SEQUENCE [LARGE SCALE GENOMIC DNA]</scope>
    <source>
        <strain evidence="2">Sxm20200214</strain>
        <tissue evidence="2">Leaf</tissue>
    </source>
</reference>
<feature type="region of interest" description="Disordered" evidence="1">
    <location>
        <begin position="95"/>
        <end position="114"/>
    </location>
</feature>
<name>A0A8X7TYM5_BRACI</name>
<evidence type="ECO:0000256" key="1">
    <source>
        <dbReference type="SAM" id="MobiDB-lite"/>
    </source>
</evidence>
<accession>A0A8X7TYM5</accession>